<dbReference type="PROSITE" id="PS50850">
    <property type="entry name" value="MFS"/>
    <property type="match status" value="1"/>
</dbReference>
<feature type="non-terminal residue" evidence="7">
    <location>
        <position position="458"/>
    </location>
</feature>
<reference evidence="7 8" key="1">
    <citation type="journal article" date="2018" name="Sci. Rep.">
        <title>Comparative genomics provides insights into the lifestyle and reveals functional heterogeneity of dark septate endophytic fungi.</title>
        <authorList>
            <person name="Knapp D.G."/>
            <person name="Nemeth J.B."/>
            <person name="Barry K."/>
            <person name="Hainaut M."/>
            <person name="Henrissat B."/>
            <person name="Johnson J."/>
            <person name="Kuo A."/>
            <person name="Lim J.H.P."/>
            <person name="Lipzen A."/>
            <person name="Nolan M."/>
            <person name="Ohm R.A."/>
            <person name="Tamas L."/>
            <person name="Grigoriev I.V."/>
            <person name="Spatafora J.W."/>
            <person name="Nagy L.G."/>
            <person name="Kovacs G.M."/>
        </authorList>
    </citation>
    <scope>NUCLEOTIDE SEQUENCE [LARGE SCALE GENOMIC DNA]</scope>
    <source>
        <strain evidence="7 8">DSE2036</strain>
    </source>
</reference>
<dbReference type="AlphaFoldDB" id="A0A2V1DBJ5"/>
<dbReference type="GO" id="GO:0005886">
    <property type="term" value="C:plasma membrane"/>
    <property type="evidence" value="ECO:0007669"/>
    <property type="project" value="TreeGrafter"/>
</dbReference>
<proteinExistence type="predicted"/>
<feature type="transmembrane region" description="Helical" evidence="5">
    <location>
        <begin position="429"/>
        <end position="450"/>
    </location>
</feature>
<evidence type="ECO:0000259" key="6">
    <source>
        <dbReference type="PROSITE" id="PS50850"/>
    </source>
</evidence>
<feature type="transmembrane region" description="Helical" evidence="5">
    <location>
        <begin position="26"/>
        <end position="46"/>
    </location>
</feature>
<dbReference type="GO" id="GO:0022857">
    <property type="term" value="F:transmembrane transporter activity"/>
    <property type="evidence" value="ECO:0007669"/>
    <property type="project" value="InterPro"/>
</dbReference>
<feature type="transmembrane region" description="Helical" evidence="5">
    <location>
        <begin position="148"/>
        <end position="166"/>
    </location>
</feature>
<dbReference type="PANTHER" id="PTHR23502:SF26">
    <property type="entry name" value="MAJOR FACILITATOR SUPERFAMILY (MFS) PROFILE DOMAIN-CONTAINING PROTEIN"/>
    <property type="match status" value="1"/>
</dbReference>
<dbReference type="InterPro" id="IPR011701">
    <property type="entry name" value="MFS"/>
</dbReference>
<evidence type="ECO:0000256" key="3">
    <source>
        <dbReference type="ARBA" id="ARBA00022989"/>
    </source>
</evidence>
<keyword evidence="3 5" id="KW-1133">Transmembrane helix</keyword>
<keyword evidence="4 5" id="KW-0472">Membrane</keyword>
<dbReference type="Pfam" id="PF07690">
    <property type="entry name" value="MFS_1"/>
    <property type="match status" value="1"/>
</dbReference>
<evidence type="ECO:0000313" key="8">
    <source>
        <dbReference type="Proteomes" id="UP000244855"/>
    </source>
</evidence>
<evidence type="ECO:0000256" key="2">
    <source>
        <dbReference type="ARBA" id="ARBA00022692"/>
    </source>
</evidence>
<gene>
    <name evidence="7" type="ORF">DM02DRAFT_571178</name>
</gene>
<feature type="transmembrane region" description="Helical" evidence="5">
    <location>
        <begin position="125"/>
        <end position="142"/>
    </location>
</feature>
<dbReference type="SUPFAM" id="SSF103473">
    <property type="entry name" value="MFS general substrate transporter"/>
    <property type="match status" value="1"/>
</dbReference>
<name>A0A2V1DBJ5_9PLEO</name>
<accession>A0A2V1DBJ5</accession>
<dbReference type="InterPro" id="IPR020846">
    <property type="entry name" value="MFS_dom"/>
</dbReference>
<organism evidence="7 8">
    <name type="scientific">Periconia macrospinosa</name>
    <dbReference type="NCBI Taxonomy" id="97972"/>
    <lineage>
        <taxon>Eukaryota</taxon>
        <taxon>Fungi</taxon>
        <taxon>Dikarya</taxon>
        <taxon>Ascomycota</taxon>
        <taxon>Pezizomycotina</taxon>
        <taxon>Dothideomycetes</taxon>
        <taxon>Pleosporomycetidae</taxon>
        <taxon>Pleosporales</taxon>
        <taxon>Massarineae</taxon>
        <taxon>Periconiaceae</taxon>
        <taxon>Periconia</taxon>
    </lineage>
</organism>
<sequence>MLPILTFYSYLPGVIAIATDLRVSIQAVNLSLTFFLIVQGIAPIFWQPFIDTLGRRTVYMCSLIVYIVTTINLSLSWNYPMWLVSRGFQAAGVASLASIGCAVIQDIVPSASRPRYVTIYQHVRNMTLFFSPIIGGLMTASLDFRCVAILLFALGLTYLTTILFFLPETLRAIAGNGTVPLKGIHVPIIHRLKFLTLLQHESPLLSPRATPRVSAPNFLRPLLLLREKDIVPNLLFPSIVYGIWIMVTVSTVPLFTTAFPNSFSPSTFSLLFLPNILGTIAGTSLIGNLLASDFSTATTIYKDTNWLPSSIVISKLSLPSDFPLERTRLARLPGLIILFIISTSFYGFTLMYPSLTTLPGWPTIPLLLQFLIATTAHSICGIHQTLVSDLWPLDAPAASVAANFVKGVFAGSGVAGIQWMVKVVEAGPAFLGLGFIVCMGVPLVVGEWVWGAAWRRER</sequence>
<evidence type="ECO:0000256" key="1">
    <source>
        <dbReference type="ARBA" id="ARBA00004141"/>
    </source>
</evidence>
<dbReference type="Gene3D" id="1.20.1250.20">
    <property type="entry name" value="MFS general substrate transporter like domains"/>
    <property type="match status" value="1"/>
</dbReference>
<comment type="subcellular location">
    <subcellularLocation>
        <location evidence="1">Membrane</location>
        <topology evidence="1">Multi-pass membrane protein</topology>
    </subcellularLocation>
</comment>
<feature type="transmembrane region" description="Helical" evidence="5">
    <location>
        <begin position="83"/>
        <end position="104"/>
    </location>
</feature>
<dbReference type="OrthoDB" id="440553at2759"/>
<dbReference type="Proteomes" id="UP000244855">
    <property type="component" value="Unassembled WGS sequence"/>
</dbReference>
<dbReference type="STRING" id="97972.A0A2V1DBJ5"/>
<feature type="transmembrane region" description="Helical" evidence="5">
    <location>
        <begin position="234"/>
        <end position="256"/>
    </location>
</feature>
<keyword evidence="2 5" id="KW-0812">Transmembrane</keyword>
<evidence type="ECO:0000256" key="4">
    <source>
        <dbReference type="ARBA" id="ARBA00023136"/>
    </source>
</evidence>
<feature type="transmembrane region" description="Helical" evidence="5">
    <location>
        <begin position="268"/>
        <end position="291"/>
    </location>
</feature>
<dbReference type="InterPro" id="IPR036259">
    <property type="entry name" value="MFS_trans_sf"/>
</dbReference>
<feature type="domain" description="Major facilitator superfamily (MFS) profile" evidence="6">
    <location>
        <begin position="1"/>
        <end position="458"/>
    </location>
</feature>
<keyword evidence="8" id="KW-1185">Reference proteome</keyword>
<dbReference type="EMBL" id="KZ805495">
    <property type="protein sequence ID" value="PVH95480.1"/>
    <property type="molecule type" value="Genomic_DNA"/>
</dbReference>
<evidence type="ECO:0000256" key="5">
    <source>
        <dbReference type="SAM" id="Phobius"/>
    </source>
</evidence>
<evidence type="ECO:0000313" key="7">
    <source>
        <dbReference type="EMBL" id="PVH95480.1"/>
    </source>
</evidence>
<feature type="transmembrane region" description="Helical" evidence="5">
    <location>
        <begin position="58"/>
        <end position="77"/>
    </location>
</feature>
<dbReference type="PANTHER" id="PTHR23502">
    <property type="entry name" value="MAJOR FACILITATOR SUPERFAMILY"/>
    <property type="match status" value="1"/>
</dbReference>
<feature type="transmembrane region" description="Helical" evidence="5">
    <location>
        <begin position="332"/>
        <end position="352"/>
    </location>
</feature>
<protein>
    <submittedName>
        <fullName evidence="7">Major facilitator superfamily transporter</fullName>
    </submittedName>
</protein>